<reference evidence="2 3" key="1">
    <citation type="submission" date="2016-07" db="EMBL/GenBank/DDBJ databases">
        <title>Pervasive Adenine N6-methylation of Active Genes in Fungi.</title>
        <authorList>
            <consortium name="DOE Joint Genome Institute"/>
            <person name="Mondo S.J."/>
            <person name="Dannebaum R.O."/>
            <person name="Kuo R.C."/>
            <person name="Labutti K."/>
            <person name="Haridas S."/>
            <person name="Kuo A."/>
            <person name="Salamov A."/>
            <person name="Ahrendt S.R."/>
            <person name="Lipzen A."/>
            <person name="Sullivan W."/>
            <person name="Andreopoulos W.B."/>
            <person name="Clum A."/>
            <person name="Lindquist E."/>
            <person name="Daum C."/>
            <person name="Ramamoorthy G.K."/>
            <person name="Gryganskyi A."/>
            <person name="Culley D."/>
            <person name="Magnuson J.K."/>
            <person name="James T.Y."/>
            <person name="O'Malley M.A."/>
            <person name="Stajich J.E."/>
            <person name="Spatafora J.W."/>
            <person name="Visel A."/>
            <person name="Grigoriev I.V."/>
        </authorList>
    </citation>
    <scope>NUCLEOTIDE SEQUENCE [LARGE SCALE GENOMIC DNA]</scope>
    <source>
        <strain evidence="2 3">CBS 931.73</strain>
    </source>
</reference>
<feature type="region of interest" description="Disordered" evidence="1">
    <location>
        <begin position="1"/>
        <end position="86"/>
    </location>
</feature>
<evidence type="ECO:0000313" key="2">
    <source>
        <dbReference type="EMBL" id="ORX88722.1"/>
    </source>
</evidence>
<name>A0A1Y1XSI8_9FUNG</name>
<comment type="caution">
    <text evidence="2">The sequence shown here is derived from an EMBL/GenBank/DDBJ whole genome shotgun (WGS) entry which is preliminary data.</text>
</comment>
<protein>
    <submittedName>
        <fullName evidence="2">Uncharacterized protein</fullName>
    </submittedName>
</protein>
<evidence type="ECO:0000256" key="1">
    <source>
        <dbReference type="SAM" id="MobiDB-lite"/>
    </source>
</evidence>
<accession>A0A1Y1XSI8</accession>
<dbReference type="AlphaFoldDB" id="A0A1Y1XSI8"/>
<feature type="compositionally biased region" description="Polar residues" evidence="1">
    <location>
        <begin position="10"/>
        <end position="59"/>
    </location>
</feature>
<dbReference type="InParanoid" id="A0A1Y1XSI8"/>
<keyword evidence="3" id="KW-1185">Reference proteome</keyword>
<dbReference type="EMBL" id="MCFE01000504">
    <property type="protein sequence ID" value="ORX88722.1"/>
    <property type="molecule type" value="Genomic_DNA"/>
</dbReference>
<gene>
    <name evidence="2" type="ORF">K493DRAFT_75804</name>
</gene>
<organism evidence="2 3">
    <name type="scientific">Basidiobolus meristosporus CBS 931.73</name>
    <dbReference type="NCBI Taxonomy" id="1314790"/>
    <lineage>
        <taxon>Eukaryota</taxon>
        <taxon>Fungi</taxon>
        <taxon>Fungi incertae sedis</taxon>
        <taxon>Zoopagomycota</taxon>
        <taxon>Entomophthoromycotina</taxon>
        <taxon>Basidiobolomycetes</taxon>
        <taxon>Basidiobolales</taxon>
        <taxon>Basidiobolaceae</taxon>
        <taxon>Basidiobolus</taxon>
    </lineage>
</organism>
<evidence type="ECO:0000313" key="3">
    <source>
        <dbReference type="Proteomes" id="UP000193498"/>
    </source>
</evidence>
<sequence length="86" mass="9497">MERFAFPHNPVSTSSLHNIPSSHGKSELKSSTSFSTNPWYSETHGASPTEPSRYESSQSEQDRTRGAAYHPRKSVAHIYQPPVGAP</sequence>
<dbReference type="Proteomes" id="UP000193498">
    <property type="component" value="Unassembled WGS sequence"/>
</dbReference>
<proteinExistence type="predicted"/>